<organism evidence="2 3">
    <name type="scientific">Aphis craccivora</name>
    <name type="common">Cowpea aphid</name>
    <dbReference type="NCBI Taxonomy" id="307492"/>
    <lineage>
        <taxon>Eukaryota</taxon>
        <taxon>Metazoa</taxon>
        <taxon>Ecdysozoa</taxon>
        <taxon>Arthropoda</taxon>
        <taxon>Hexapoda</taxon>
        <taxon>Insecta</taxon>
        <taxon>Pterygota</taxon>
        <taxon>Neoptera</taxon>
        <taxon>Paraneoptera</taxon>
        <taxon>Hemiptera</taxon>
        <taxon>Sternorrhyncha</taxon>
        <taxon>Aphidomorpha</taxon>
        <taxon>Aphidoidea</taxon>
        <taxon>Aphididae</taxon>
        <taxon>Aphidini</taxon>
        <taxon>Aphis</taxon>
        <taxon>Aphis</taxon>
    </lineage>
</organism>
<dbReference type="PANTHER" id="PTHR47160">
    <property type="entry name" value="PUTATIVE-RELATED"/>
    <property type="match status" value="1"/>
</dbReference>
<evidence type="ECO:0008006" key="4">
    <source>
        <dbReference type="Google" id="ProtNLM"/>
    </source>
</evidence>
<accession>A0A6G0VT42</accession>
<protein>
    <recommendedName>
        <fullName evidence="4">MULE domain-containing protein</fullName>
    </recommendedName>
</protein>
<proteinExistence type="predicted"/>
<dbReference type="PANTHER" id="PTHR47160:SF5">
    <property type="entry name" value="MULE TRANSPOSASE DOMAIN-CONTAINING PROTEIN"/>
    <property type="match status" value="1"/>
</dbReference>
<evidence type="ECO:0000313" key="2">
    <source>
        <dbReference type="EMBL" id="KAF0708394.1"/>
    </source>
</evidence>
<evidence type="ECO:0000256" key="1">
    <source>
        <dbReference type="SAM" id="MobiDB-lite"/>
    </source>
</evidence>
<dbReference type="EMBL" id="VUJU01012197">
    <property type="protein sequence ID" value="KAF0708394.1"/>
    <property type="molecule type" value="Genomic_DNA"/>
</dbReference>
<sequence length="262" mass="30818">MEKIKDDAKSNQVCTRNLISEAVATVPLVVAAQLPSQSLISRTIRRIRFEPDLNPNSIIIDFEQPFILAFKDVFPNAEIKGCFFHFQQCLWRKIQENGLQNIYAEDAEFSLQIRHLCALAFVPINNTIQYFEDLVESNYYVENENILSPIIKYFEDTWIGRPNHRNGRRPPMFSINMWNCYEPVKQDLPRTNNSVEGWHHAFNAALGANHVSIWKFIRFLKQEQVLQEVRMEKRLSGEASPPRRKKYKDHDKKNKNNRRKLL</sequence>
<evidence type="ECO:0000313" key="3">
    <source>
        <dbReference type="Proteomes" id="UP000478052"/>
    </source>
</evidence>
<feature type="region of interest" description="Disordered" evidence="1">
    <location>
        <begin position="233"/>
        <end position="262"/>
    </location>
</feature>
<dbReference type="AlphaFoldDB" id="A0A6G0VT42"/>
<comment type="caution">
    <text evidence="2">The sequence shown here is derived from an EMBL/GenBank/DDBJ whole genome shotgun (WGS) entry which is preliminary data.</text>
</comment>
<dbReference type="OrthoDB" id="3066195at2759"/>
<keyword evidence="3" id="KW-1185">Reference proteome</keyword>
<reference evidence="2 3" key="1">
    <citation type="submission" date="2019-08" db="EMBL/GenBank/DDBJ databases">
        <title>Whole genome of Aphis craccivora.</title>
        <authorList>
            <person name="Voronova N.V."/>
            <person name="Shulinski R.S."/>
            <person name="Bandarenka Y.V."/>
            <person name="Zhorov D.G."/>
            <person name="Warner D."/>
        </authorList>
    </citation>
    <scope>NUCLEOTIDE SEQUENCE [LARGE SCALE GENOMIC DNA]</scope>
    <source>
        <strain evidence="2">180601</strain>
        <tissue evidence="2">Whole Body</tissue>
    </source>
</reference>
<dbReference type="Proteomes" id="UP000478052">
    <property type="component" value="Unassembled WGS sequence"/>
</dbReference>
<name>A0A6G0VT42_APHCR</name>
<gene>
    <name evidence="2" type="ORF">FWK35_00036338</name>
</gene>